<evidence type="ECO:0000256" key="1">
    <source>
        <dbReference type="ARBA" id="ARBA00000632"/>
    </source>
</evidence>
<evidence type="ECO:0000313" key="10">
    <source>
        <dbReference type="EMBL" id="KAF2880578.1"/>
    </source>
</evidence>
<keyword evidence="7" id="KW-0326">Glycosidase</keyword>
<dbReference type="Pfam" id="PF05497">
    <property type="entry name" value="Destabilase"/>
    <property type="match status" value="1"/>
</dbReference>
<dbReference type="PANTHER" id="PTHR11195">
    <property type="entry name" value="DESTABILASE-RELATED"/>
    <property type="match status" value="1"/>
</dbReference>
<keyword evidence="6 8" id="KW-1015">Disulfide bond</keyword>
<feature type="disulfide bond" evidence="8">
    <location>
        <begin position="33"/>
        <end position="112"/>
    </location>
</feature>
<evidence type="ECO:0000256" key="4">
    <source>
        <dbReference type="ARBA" id="ARBA00022638"/>
    </source>
</evidence>
<dbReference type="PANTHER" id="PTHR11195:SF13">
    <property type="entry name" value="INVERTEBRATE-TYPE LYSOZYME 2-RELATED"/>
    <property type="match status" value="1"/>
</dbReference>
<keyword evidence="5" id="KW-0378">Hydrolase</keyword>
<feature type="chain" id="PRO_5035458191" description="lysozyme" evidence="9">
    <location>
        <begin position="20"/>
        <end position="165"/>
    </location>
</feature>
<dbReference type="AlphaFoldDB" id="A0A8K0C9N8"/>
<dbReference type="PROSITE" id="PS51909">
    <property type="entry name" value="LYSOZYME_I"/>
    <property type="match status" value="1"/>
</dbReference>
<sequence>MKLFTIVFVIISLALGSNARELENLMGTPMQNCLNCLCHARSGCYSRFNCARYSISREYWEQAGSFSPDTSSNLDQAYRACMVNENCILNTLKTYTEQYGERDCNCDGIFDCKDRLAIHLFNDDCTNPKYGETYSRRFNDCAQQIGVTNMSPSEGSCDIPEVDPS</sequence>
<evidence type="ECO:0000256" key="9">
    <source>
        <dbReference type="SAM" id="SignalP"/>
    </source>
</evidence>
<dbReference type="Proteomes" id="UP000801492">
    <property type="component" value="Unassembled WGS sequence"/>
</dbReference>
<dbReference type="GO" id="GO:0042742">
    <property type="term" value="P:defense response to bacterium"/>
    <property type="evidence" value="ECO:0007669"/>
    <property type="project" value="UniProtKB-KW"/>
</dbReference>
<dbReference type="OrthoDB" id="6337871at2759"/>
<feature type="signal peptide" evidence="9">
    <location>
        <begin position="1"/>
        <end position="19"/>
    </location>
</feature>
<gene>
    <name evidence="10" type="ORF">ILUMI_25589</name>
</gene>
<dbReference type="EC" id="3.2.1.17" evidence="2"/>
<dbReference type="GO" id="GO:0031640">
    <property type="term" value="P:killing of cells of another organism"/>
    <property type="evidence" value="ECO:0007669"/>
    <property type="project" value="UniProtKB-KW"/>
</dbReference>
<organism evidence="10 11">
    <name type="scientific">Ignelater luminosus</name>
    <name type="common">Cucubano</name>
    <name type="synonym">Pyrophorus luminosus</name>
    <dbReference type="NCBI Taxonomy" id="2038154"/>
    <lineage>
        <taxon>Eukaryota</taxon>
        <taxon>Metazoa</taxon>
        <taxon>Ecdysozoa</taxon>
        <taxon>Arthropoda</taxon>
        <taxon>Hexapoda</taxon>
        <taxon>Insecta</taxon>
        <taxon>Pterygota</taxon>
        <taxon>Neoptera</taxon>
        <taxon>Endopterygota</taxon>
        <taxon>Coleoptera</taxon>
        <taxon>Polyphaga</taxon>
        <taxon>Elateriformia</taxon>
        <taxon>Elateroidea</taxon>
        <taxon>Elateridae</taxon>
        <taxon>Agrypninae</taxon>
        <taxon>Pyrophorini</taxon>
        <taxon>Ignelater</taxon>
    </lineage>
</organism>
<accession>A0A8K0C9N8</accession>
<keyword evidence="11" id="KW-1185">Reference proteome</keyword>
<comment type="catalytic activity">
    <reaction evidence="1">
        <text>Hydrolysis of (1-&gt;4)-beta-linkages between N-acetylmuramic acid and N-acetyl-D-glucosamine residues in a peptidoglycan and between N-acetyl-D-glucosamine residues in chitodextrins.</text>
        <dbReference type="EC" id="3.2.1.17"/>
    </reaction>
</comment>
<dbReference type="InterPro" id="IPR008597">
    <property type="entry name" value="Invert_lysozyme"/>
</dbReference>
<dbReference type="Gene3D" id="1.10.530.10">
    <property type="match status" value="1"/>
</dbReference>
<evidence type="ECO:0000313" key="11">
    <source>
        <dbReference type="Proteomes" id="UP000801492"/>
    </source>
</evidence>
<evidence type="ECO:0000256" key="8">
    <source>
        <dbReference type="PIRSR" id="PIRSR608597-3"/>
    </source>
</evidence>
<feature type="disulfide bond" evidence="8">
    <location>
        <begin position="81"/>
        <end position="87"/>
    </location>
</feature>
<dbReference type="GO" id="GO:0003796">
    <property type="term" value="F:lysozyme activity"/>
    <property type="evidence" value="ECO:0007669"/>
    <property type="project" value="UniProtKB-EC"/>
</dbReference>
<feature type="disulfide bond" evidence="8">
    <location>
        <begin position="38"/>
        <end position="44"/>
    </location>
</feature>
<name>A0A8K0C9N8_IGNLU</name>
<reference evidence="10" key="1">
    <citation type="submission" date="2019-08" db="EMBL/GenBank/DDBJ databases">
        <title>The genome of the North American firefly Photinus pyralis.</title>
        <authorList>
            <consortium name="Photinus pyralis genome working group"/>
            <person name="Fallon T.R."/>
            <person name="Sander Lower S.E."/>
            <person name="Weng J.-K."/>
        </authorList>
    </citation>
    <scope>NUCLEOTIDE SEQUENCE</scope>
    <source>
        <strain evidence="10">TRF0915ILg1</strain>
        <tissue evidence="10">Whole body</tissue>
    </source>
</reference>
<keyword evidence="9" id="KW-0732">Signal</keyword>
<dbReference type="EMBL" id="VTPC01090949">
    <property type="protein sequence ID" value="KAF2880578.1"/>
    <property type="molecule type" value="Genomic_DNA"/>
</dbReference>
<evidence type="ECO:0000256" key="7">
    <source>
        <dbReference type="ARBA" id="ARBA00023295"/>
    </source>
</evidence>
<evidence type="ECO:0000256" key="5">
    <source>
        <dbReference type="ARBA" id="ARBA00022801"/>
    </source>
</evidence>
<comment type="caution">
    <text evidence="10">The sequence shown here is derived from an EMBL/GenBank/DDBJ whole genome shotgun (WGS) entry which is preliminary data.</text>
</comment>
<evidence type="ECO:0000256" key="3">
    <source>
        <dbReference type="ARBA" id="ARBA00022529"/>
    </source>
</evidence>
<protein>
    <recommendedName>
        <fullName evidence="2">lysozyme</fullName>
        <ecNumber evidence="2">3.2.1.17</ecNumber>
    </recommendedName>
</protein>
<keyword evidence="3" id="KW-0929">Antimicrobial</keyword>
<evidence type="ECO:0000256" key="6">
    <source>
        <dbReference type="ARBA" id="ARBA00023157"/>
    </source>
</evidence>
<proteinExistence type="predicted"/>
<keyword evidence="4" id="KW-0081">Bacteriolytic enzyme</keyword>
<evidence type="ECO:0000256" key="2">
    <source>
        <dbReference type="ARBA" id="ARBA00012732"/>
    </source>
</evidence>